<organism evidence="10 11">
    <name type="scientific">Hipposideros armiger</name>
    <name type="common">Great Himalayan leaf-nosed bat</name>
    <dbReference type="NCBI Taxonomy" id="186990"/>
    <lineage>
        <taxon>Eukaryota</taxon>
        <taxon>Metazoa</taxon>
        <taxon>Chordata</taxon>
        <taxon>Craniata</taxon>
        <taxon>Vertebrata</taxon>
        <taxon>Euteleostomi</taxon>
        <taxon>Mammalia</taxon>
        <taxon>Eutheria</taxon>
        <taxon>Laurasiatheria</taxon>
        <taxon>Chiroptera</taxon>
        <taxon>Yinpterochiroptera</taxon>
        <taxon>Rhinolophoidea</taxon>
        <taxon>Hipposideridae</taxon>
        <taxon>Hipposideros</taxon>
    </lineage>
</organism>
<name>A0A8B7QY54_HIPAR</name>
<protein>
    <submittedName>
        <fullName evidence="11">Tumor necrosis factor receptor superfamily member 6B</fullName>
    </submittedName>
</protein>
<dbReference type="InterPro" id="IPR001368">
    <property type="entry name" value="TNFR/NGFR_Cys_rich_reg"/>
</dbReference>
<keyword evidence="10" id="KW-1185">Reference proteome</keyword>
<dbReference type="InterPro" id="IPR052459">
    <property type="entry name" value="TNFRSF_decoy_receptor"/>
</dbReference>
<evidence type="ECO:0000256" key="2">
    <source>
        <dbReference type="ARBA" id="ARBA00022525"/>
    </source>
</evidence>
<keyword evidence="11" id="KW-0675">Receptor</keyword>
<feature type="repeat" description="TNFR-Cys" evidence="8">
    <location>
        <begin position="91"/>
        <end position="132"/>
    </location>
</feature>
<evidence type="ECO:0000313" key="10">
    <source>
        <dbReference type="Proteomes" id="UP000694851"/>
    </source>
</evidence>
<dbReference type="SUPFAM" id="SSF57586">
    <property type="entry name" value="TNF receptor-like"/>
    <property type="match status" value="2"/>
</dbReference>
<evidence type="ECO:0000256" key="7">
    <source>
        <dbReference type="ARBA" id="ARBA00023180"/>
    </source>
</evidence>
<dbReference type="SMART" id="SM00208">
    <property type="entry name" value="TNFR"/>
    <property type="match status" value="4"/>
</dbReference>
<evidence type="ECO:0000313" key="11">
    <source>
        <dbReference type="RefSeq" id="XP_019492728.1"/>
    </source>
</evidence>
<keyword evidence="4" id="KW-0732">Signal</keyword>
<reference evidence="11" key="1">
    <citation type="submission" date="2025-08" db="UniProtKB">
        <authorList>
            <consortium name="RefSeq"/>
        </authorList>
    </citation>
    <scope>IDENTIFICATION</scope>
    <source>
        <tissue evidence="11">Muscle</tissue>
    </source>
</reference>
<feature type="domain" description="TNFR-Cys" evidence="9">
    <location>
        <begin position="91"/>
        <end position="132"/>
    </location>
</feature>
<keyword evidence="5" id="KW-0677">Repeat</keyword>
<dbReference type="Proteomes" id="UP000694851">
    <property type="component" value="Unplaced"/>
</dbReference>
<evidence type="ECO:0000256" key="1">
    <source>
        <dbReference type="ARBA" id="ARBA00004613"/>
    </source>
</evidence>
<dbReference type="CDD" id="cd10575">
    <property type="entry name" value="TNFRSF6B"/>
    <property type="match status" value="1"/>
</dbReference>
<dbReference type="AlphaFoldDB" id="A0A8B7QY54"/>
<dbReference type="KEGG" id="hai:109380035"/>
<feature type="domain" description="TNFR-Cys" evidence="9">
    <location>
        <begin position="171"/>
        <end position="212"/>
    </location>
</feature>
<feature type="repeat" description="TNFR-Cys" evidence="8">
    <location>
        <begin position="171"/>
        <end position="212"/>
    </location>
</feature>
<dbReference type="GO" id="GO:0006915">
    <property type="term" value="P:apoptotic process"/>
    <property type="evidence" value="ECO:0007669"/>
    <property type="project" value="UniProtKB-KW"/>
</dbReference>
<dbReference type="InterPro" id="IPR034023">
    <property type="entry name" value="TNFRSF6B_N"/>
</dbReference>
<keyword evidence="7" id="KW-0325">Glycoprotein</keyword>
<sequence length="323" mass="34988">MSPAPPLGRGRAGLYKEAEGGHRRVRAAAGRTMRALPALLLALAVRGAAAGAPTYRWRDADTGEWLVCRQCPPGTFVQRPCRRDGPTLCGACPQRHYTQFWNYLERCRYCNVICGEHEEEARPCAATHNRACRCLPGFFAHAGFCLEHAPCPPGAGMVIPGTPSQNTQCQPCPPGTFSANSSSSEQCQPHRNCTALGLALNVPGSSSRDALCTNCSGFPLSTLEPGEPGPEECERALVDFVAFQDIALRKLLRLQEALAGPGAWSPASPREGRAVLQQKLWQQLTELREARPGTLAAGLLRALHVARLPGLERTVRTRFFTVP</sequence>
<gene>
    <name evidence="11" type="primary">TNFRSF6B</name>
</gene>
<dbReference type="PANTHER" id="PTHR23097">
    <property type="entry name" value="TUMOR NECROSIS FACTOR RECEPTOR SUPERFAMILY MEMBER"/>
    <property type="match status" value="1"/>
</dbReference>
<keyword evidence="2" id="KW-0964">Secreted</keyword>
<dbReference type="Gene3D" id="2.10.50.10">
    <property type="entry name" value="Tumor Necrosis Factor Receptor, subunit A, domain 2"/>
    <property type="match status" value="2"/>
</dbReference>
<dbReference type="Pfam" id="PF00020">
    <property type="entry name" value="TNFR_c6"/>
    <property type="match status" value="3"/>
</dbReference>
<keyword evidence="3" id="KW-0053">Apoptosis</keyword>
<proteinExistence type="predicted"/>
<dbReference type="GO" id="GO:0005576">
    <property type="term" value="C:extracellular region"/>
    <property type="evidence" value="ECO:0007669"/>
    <property type="project" value="UniProtKB-SubCell"/>
</dbReference>
<feature type="disulfide bond" evidence="8">
    <location>
        <begin position="114"/>
        <end position="132"/>
    </location>
</feature>
<dbReference type="RefSeq" id="XP_019492728.1">
    <property type="nucleotide sequence ID" value="XM_019637183.1"/>
</dbReference>
<dbReference type="PROSITE" id="PS50050">
    <property type="entry name" value="TNFR_NGFR_2"/>
    <property type="match status" value="2"/>
</dbReference>
<evidence type="ECO:0000256" key="5">
    <source>
        <dbReference type="ARBA" id="ARBA00022737"/>
    </source>
</evidence>
<comment type="caution">
    <text evidence="8">Lacks conserved residue(s) required for the propagation of feature annotation.</text>
</comment>
<evidence type="ECO:0000256" key="3">
    <source>
        <dbReference type="ARBA" id="ARBA00022703"/>
    </source>
</evidence>
<comment type="subcellular location">
    <subcellularLocation>
        <location evidence="1">Secreted</location>
    </subcellularLocation>
</comment>
<dbReference type="CTD" id="8771"/>
<dbReference type="FunFam" id="2.10.50.10:FF:000014">
    <property type="entry name" value="Tumor necrosis factor receptor superfamily member 11B"/>
    <property type="match status" value="1"/>
</dbReference>
<keyword evidence="6 8" id="KW-1015">Disulfide bond</keyword>
<accession>A0A8B7QY54</accession>
<dbReference type="GeneID" id="109380035"/>
<dbReference type="OrthoDB" id="9990004at2759"/>
<evidence type="ECO:0000259" key="9">
    <source>
        <dbReference type="PROSITE" id="PS50050"/>
    </source>
</evidence>
<dbReference type="PANTHER" id="PTHR23097:SF116">
    <property type="entry name" value="TUMOR NECROSIS FACTOR RECEPTOR SUPERFAMILY MEMBER 6B"/>
    <property type="match status" value="1"/>
</dbReference>
<evidence type="ECO:0000256" key="4">
    <source>
        <dbReference type="ARBA" id="ARBA00022729"/>
    </source>
</evidence>
<evidence type="ECO:0000256" key="8">
    <source>
        <dbReference type="PROSITE-ProRule" id="PRU00206"/>
    </source>
</evidence>
<feature type="disulfide bond" evidence="8">
    <location>
        <begin position="172"/>
        <end position="187"/>
    </location>
</feature>
<feature type="disulfide bond" evidence="8">
    <location>
        <begin position="92"/>
        <end position="107"/>
    </location>
</feature>
<evidence type="ECO:0000256" key="6">
    <source>
        <dbReference type="ARBA" id="ARBA00023157"/>
    </source>
</evidence>